<dbReference type="STRING" id="1802538.A2382_04300"/>
<dbReference type="Pfam" id="PF04294">
    <property type="entry name" value="VanW"/>
    <property type="match status" value="1"/>
</dbReference>
<accession>A0A1F8CU36</accession>
<sequence>MVKKPKSNLKIQLFWSLGVSLAVFAMLLTPSVFFRAYWGKIYPKVRVGQYHLGGMSPSRATSYLGERVSLPEKIVLYTVKDGKAWEYEIKMAEIEGMLDLQTAVSSAYFLGRSGDIKRDVRDFVQVLARGVEITPKFVFDRNKLYSYLVLIADEVGEEQQLPYVELTAENTISVFPGKVGREVNIDELIHEISGNLENENYSEIEIKYNFSNPTLNESEIAKAQKNAESLRGKSLMLKHEEQLFSFNDKELVSFLDPRGGFFIDKLQSETVAIAEQVDRPAQNPVFVFEGGRVEEFKPSIDGANVTREQLASEIMRSVDSLMRQGVSELEVLIPVTITKSDINTEEVNNLGIKELIGKGESNFRGSIASRIYNVNLAASRLNGILIKPSEVFSFNKALGDVSKLTGYKEAYVISEGKTILGDGGGVCQVSTTLFRAALNAGLPIIERRAHSYRVYYYEQGYPVGLDSTVYDPTTDLKIKNDTGNYVLLQTKIDTKNMHLTFELYGANDGRIVEISKPVITQSTPPPPDQYVDDPNIAAGIVKQVEHSAWGAKVVFEQKVTKGGELIFSKKFFSTYKPWANVYLKGTGPTQ</sequence>
<organism evidence="4 5">
    <name type="scientific">Candidatus Woesebacteria bacterium RIFOXYB1_FULL_38_16</name>
    <dbReference type="NCBI Taxonomy" id="1802538"/>
    <lineage>
        <taxon>Bacteria</taxon>
        <taxon>Candidatus Woeseibacteriota</taxon>
    </lineage>
</organism>
<dbReference type="InterPro" id="IPR022029">
    <property type="entry name" value="YoaR-like_PG-bd"/>
</dbReference>
<proteinExistence type="predicted"/>
<evidence type="ECO:0000313" key="4">
    <source>
        <dbReference type="EMBL" id="OGM79792.1"/>
    </source>
</evidence>
<evidence type="ECO:0000313" key="5">
    <source>
        <dbReference type="Proteomes" id="UP000178999"/>
    </source>
</evidence>
<dbReference type="EMBL" id="MGHY01000007">
    <property type="protein sequence ID" value="OGM79792.1"/>
    <property type="molecule type" value="Genomic_DNA"/>
</dbReference>
<dbReference type="PANTHER" id="PTHR35788:SF1">
    <property type="entry name" value="EXPORTED PROTEIN"/>
    <property type="match status" value="1"/>
</dbReference>
<dbReference type="Proteomes" id="UP000178999">
    <property type="component" value="Unassembled WGS sequence"/>
</dbReference>
<feature type="transmembrane region" description="Helical" evidence="2">
    <location>
        <begin position="12"/>
        <end position="38"/>
    </location>
</feature>
<keyword evidence="2" id="KW-1133">Transmembrane helix</keyword>
<reference evidence="4 5" key="1">
    <citation type="journal article" date="2016" name="Nat. Commun.">
        <title>Thousands of microbial genomes shed light on interconnected biogeochemical processes in an aquifer system.</title>
        <authorList>
            <person name="Anantharaman K."/>
            <person name="Brown C.T."/>
            <person name="Hug L.A."/>
            <person name="Sharon I."/>
            <person name="Castelle C.J."/>
            <person name="Probst A.J."/>
            <person name="Thomas B.C."/>
            <person name="Singh A."/>
            <person name="Wilkins M.J."/>
            <person name="Karaoz U."/>
            <person name="Brodie E.L."/>
            <person name="Williams K.H."/>
            <person name="Hubbard S.S."/>
            <person name="Banfield J.F."/>
        </authorList>
    </citation>
    <scope>NUCLEOTIDE SEQUENCE [LARGE SCALE GENOMIC DNA]</scope>
</reference>
<dbReference type="InterPro" id="IPR011098">
    <property type="entry name" value="G5_dom"/>
</dbReference>
<dbReference type="InterPro" id="IPR052913">
    <property type="entry name" value="Glycopeptide_resist_protein"/>
</dbReference>
<comment type="caution">
    <text evidence="4">The sequence shown here is derived from an EMBL/GenBank/DDBJ whole genome shotgun (WGS) entry which is preliminary data.</text>
</comment>
<evidence type="ECO:0000259" key="3">
    <source>
        <dbReference type="SMART" id="SM01208"/>
    </source>
</evidence>
<evidence type="ECO:0000256" key="2">
    <source>
        <dbReference type="SAM" id="Phobius"/>
    </source>
</evidence>
<keyword evidence="2" id="KW-0812">Transmembrane</keyword>
<feature type="domain" description="G5" evidence="3">
    <location>
        <begin position="512"/>
        <end position="588"/>
    </location>
</feature>
<protein>
    <recommendedName>
        <fullName evidence="3">G5 domain-containing protein</fullName>
    </recommendedName>
</protein>
<dbReference type="Pfam" id="PF12229">
    <property type="entry name" value="PG_binding_4"/>
    <property type="match status" value="1"/>
</dbReference>
<name>A0A1F8CU36_9BACT</name>
<dbReference type="PANTHER" id="PTHR35788">
    <property type="entry name" value="EXPORTED PROTEIN-RELATED"/>
    <property type="match status" value="1"/>
</dbReference>
<dbReference type="SMART" id="SM01208">
    <property type="entry name" value="G5"/>
    <property type="match status" value="1"/>
</dbReference>
<dbReference type="AlphaFoldDB" id="A0A1F8CU36"/>
<keyword evidence="2" id="KW-0472">Membrane</keyword>
<dbReference type="InterPro" id="IPR007391">
    <property type="entry name" value="Vancomycin_resist_VanW"/>
</dbReference>
<evidence type="ECO:0000256" key="1">
    <source>
        <dbReference type="ARBA" id="ARBA00022729"/>
    </source>
</evidence>
<gene>
    <name evidence="4" type="ORF">A2382_04300</name>
</gene>
<keyword evidence="1" id="KW-0732">Signal</keyword>